<name>A0A812M9B5_9DINO</name>
<proteinExistence type="predicted"/>
<protein>
    <submittedName>
        <fullName evidence="1">Uncharacterized protein</fullName>
    </submittedName>
</protein>
<evidence type="ECO:0000313" key="2">
    <source>
        <dbReference type="Proteomes" id="UP000604046"/>
    </source>
</evidence>
<sequence>MSNQRLSRGPAASCAPCLCSPGVGHQSVATHDLRNLHAIQVSLLICKSVHFACSQLRSHGEALLLWMADFCDFARPFGRADLLRDGWLMLRSCTKKTSVV</sequence>
<evidence type="ECO:0000313" key="1">
    <source>
        <dbReference type="EMBL" id="CAE7254384.1"/>
    </source>
</evidence>
<accession>A0A812M9B5</accession>
<keyword evidence="2" id="KW-1185">Reference proteome</keyword>
<reference evidence="1" key="1">
    <citation type="submission" date="2021-02" db="EMBL/GenBank/DDBJ databases">
        <authorList>
            <person name="Dougan E. K."/>
            <person name="Rhodes N."/>
            <person name="Thang M."/>
            <person name="Chan C."/>
        </authorList>
    </citation>
    <scope>NUCLEOTIDE SEQUENCE</scope>
</reference>
<dbReference type="AlphaFoldDB" id="A0A812M9B5"/>
<organism evidence="1 2">
    <name type="scientific">Symbiodinium natans</name>
    <dbReference type="NCBI Taxonomy" id="878477"/>
    <lineage>
        <taxon>Eukaryota</taxon>
        <taxon>Sar</taxon>
        <taxon>Alveolata</taxon>
        <taxon>Dinophyceae</taxon>
        <taxon>Suessiales</taxon>
        <taxon>Symbiodiniaceae</taxon>
        <taxon>Symbiodinium</taxon>
    </lineage>
</organism>
<dbReference type="Proteomes" id="UP000604046">
    <property type="component" value="Unassembled WGS sequence"/>
</dbReference>
<dbReference type="EMBL" id="CAJNDS010001291">
    <property type="protein sequence ID" value="CAE7254384.1"/>
    <property type="molecule type" value="Genomic_DNA"/>
</dbReference>
<comment type="caution">
    <text evidence="1">The sequence shown here is derived from an EMBL/GenBank/DDBJ whole genome shotgun (WGS) entry which is preliminary data.</text>
</comment>
<gene>
    <name evidence="1" type="ORF">SNAT2548_LOCUS12858</name>
</gene>